<comment type="caution">
    <text evidence="2">The sequence shown here is derived from an EMBL/GenBank/DDBJ whole genome shotgun (WGS) entry which is preliminary data.</text>
</comment>
<feature type="compositionally biased region" description="Basic and acidic residues" evidence="1">
    <location>
        <begin position="1"/>
        <end position="14"/>
    </location>
</feature>
<gene>
    <name evidence="2" type="ORF">Ae201684_006725</name>
</gene>
<evidence type="ECO:0000313" key="2">
    <source>
        <dbReference type="EMBL" id="KAF0737570.1"/>
    </source>
</evidence>
<accession>A0A6G0XBV4</accession>
<protein>
    <submittedName>
        <fullName evidence="2">Uncharacterized protein</fullName>
    </submittedName>
</protein>
<proteinExistence type="predicted"/>
<evidence type="ECO:0000313" key="3">
    <source>
        <dbReference type="Proteomes" id="UP000481153"/>
    </source>
</evidence>
<feature type="region of interest" description="Disordered" evidence="1">
    <location>
        <begin position="1"/>
        <end position="24"/>
    </location>
</feature>
<dbReference type="EMBL" id="VJMJ01000084">
    <property type="protein sequence ID" value="KAF0737570.1"/>
    <property type="molecule type" value="Genomic_DNA"/>
</dbReference>
<sequence length="757" mass="87088">MTHVEEKKDGHASDDDLELVGGGHLDDPHENELLAILRKRAASDLKSVHPSIQRSKSAVVLPVSVDHDVADAVKHDLSVVAVPKATWTAELECLYTKFKRKRRGGASSSAQLFRSFLMTPLFREMHAELYSTAQYEEEALGEASPDDELLTTRKRTLQKRFEKLAKPIRDSLELSLSTHMLEAFDHLSSIYTAARRDFLSGMSRCSKMERRHLAAERSRQAKLAEKREKMRLEVDKTKQHLKHAASPSATLSKTPRVRDFLKPAPKRTKEQSFVWKRVKDVERCNPARSLQASIAYARSIHTEGIGGGILTAEALARQSHALVDYVVFIQRLYRGHLARRYVWALQWTCCMWKHLFFPPIVPGSYRDDDEPSSRGFLRLDDFETIYEYFCFQSTPERIYLAGFALTVPPSRLGPQFIEYKRLKRYWHRFMYRGSNPAERIQFVQFVRHRQAALAAMESQRVASGGQGMSELSFLTKSDDWRKFSLVKRARADTQDKYQSSLRSLNDEYRALGLKARRSLLPKDQQTDRGWDLVRDLVHANMMRQLKYKSMQEVVVSLHDKDEFDGRRRISTLREEITGSTYDDNAEKSPSKWASLVKKLLAIVNEAKAVINHFEDVDHDLDSQKSPPACITRLSKVKHVRGLSKIADLVERQHTLNESFEETLDHCKNRKLFHATANRQSIAAAIHYVTESMQIFSLLRRQLQSSMARGLKSTIGSRKVITVHLQKRAEQYHDLLRGFDSNILELSVLFEEHQRQDA</sequence>
<name>A0A6G0XBV4_9STRA</name>
<dbReference type="PROSITE" id="PS50096">
    <property type="entry name" value="IQ"/>
    <property type="match status" value="1"/>
</dbReference>
<reference evidence="2 3" key="1">
    <citation type="submission" date="2019-07" db="EMBL/GenBank/DDBJ databases">
        <title>Genomics analysis of Aphanomyces spp. identifies a new class of oomycete effector associated with host adaptation.</title>
        <authorList>
            <person name="Gaulin E."/>
        </authorList>
    </citation>
    <scope>NUCLEOTIDE SEQUENCE [LARGE SCALE GENOMIC DNA]</scope>
    <source>
        <strain evidence="2 3">ATCC 201684</strain>
    </source>
</reference>
<keyword evidence="3" id="KW-1185">Reference proteome</keyword>
<evidence type="ECO:0000256" key="1">
    <source>
        <dbReference type="SAM" id="MobiDB-lite"/>
    </source>
</evidence>
<dbReference type="Proteomes" id="UP000481153">
    <property type="component" value="Unassembled WGS sequence"/>
</dbReference>
<dbReference type="AlphaFoldDB" id="A0A6G0XBV4"/>
<organism evidence="2 3">
    <name type="scientific">Aphanomyces euteiches</name>
    <dbReference type="NCBI Taxonomy" id="100861"/>
    <lineage>
        <taxon>Eukaryota</taxon>
        <taxon>Sar</taxon>
        <taxon>Stramenopiles</taxon>
        <taxon>Oomycota</taxon>
        <taxon>Saprolegniomycetes</taxon>
        <taxon>Saprolegniales</taxon>
        <taxon>Verrucalvaceae</taxon>
        <taxon>Aphanomyces</taxon>
    </lineage>
</organism>
<dbReference type="VEuPathDB" id="FungiDB:AeMF1_021209"/>